<dbReference type="AlphaFoldDB" id="A0A8T0EA92"/>
<evidence type="ECO:0000256" key="1">
    <source>
        <dbReference type="SAM" id="Phobius"/>
    </source>
</evidence>
<reference evidence="2" key="2">
    <citation type="submission" date="2020-06" db="EMBL/GenBank/DDBJ databases">
        <authorList>
            <person name="Sheffer M."/>
        </authorList>
    </citation>
    <scope>NUCLEOTIDE SEQUENCE</scope>
</reference>
<keyword evidence="1" id="KW-0472">Membrane</keyword>
<feature type="transmembrane region" description="Helical" evidence="1">
    <location>
        <begin position="69"/>
        <end position="88"/>
    </location>
</feature>
<dbReference type="Proteomes" id="UP000807504">
    <property type="component" value="Unassembled WGS sequence"/>
</dbReference>
<name>A0A8T0EA92_ARGBR</name>
<evidence type="ECO:0000313" key="3">
    <source>
        <dbReference type="Proteomes" id="UP000807504"/>
    </source>
</evidence>
<comment type="caution">
    <text evidence="2">The sequence shown here is derived from an EMBL/GenBank/DDBJ whole genome shotgun (WGS) entry which is preliminary data.</text>
</comment>
<dbReference type="EMBL" id="JABXBU010002230">
    <property type="protein sequence ID" value="KAF8768250.1"/>
    <property type="molecule type" value="Genomic_DNA"/>
</dbReference>
<keyword evidence="1" id="KW-0812">Transmembrane</keyword>
<organism evidence="2 3">
    <name type="scientific">Argiope bruennichi</name>
    <name type="common">Wasp spider</name>
    <name type="synonym">Aranea bruennichi</name>
    <dbReference type="NCBI Taxonomy" id="94029"/>
    <lineage>
        <taxon>Eukaryota</taxon>
        <taxon>Metazoa</taxon>
        <taxon>Ecdysozoa</taxon>
        <taxon>Arthropoda</taxon>
        <taxon>Chelicerata</taxon>
        <taxon>Arachnida</taxon>
        <taxon>Araneae</taxon>
        <taxon>Araneomorphae</taxon>
        <taxon>Entelegynae</taxon>
        <taxon>Araneoidea</taxon>
        <taxon>Araneidae</taxon>
        <taxon>Argiope</taxon>
    </lineage>
</organism>
<gene>
    <name evidence="2" type="ORF">HNY73_021090</name>
</gene>
<sequence>MNAIREGAGAALWVMVLLSFWRLWVMSARTVALWRFFWRGVMSARTVALWKVVLAGVGNECEDCGLVEVVLAAWVMSARTVALWRLFWRRG</sequence>
<keyword evidence="3" id="KW-1185">Reference proteome</keyword>
<proteinExistence type="predicted"/>
<keyword evidence="1" id="KW-1133">Transmembrane helix</keyword>
<protein>
    <submittedName>
        <fullName evidence="2">Uncharacterized protein</fullName>
    </submittedName>
</protein>
<evidence type="ECO:0000313" key="2">
    <source>
        <dbReference type="EMBL" id="KAF8768250.1"/>
    </source>
</evidence>
<accession>A0A8T0EA92</accession>
<reference evidence="2" key="1">
    <citation type="journal article" date="2020" name="bioRxiv">
        <title>Chromosome-level reference genome of the European wasp spider Argiope bruennichi: a resource for studies on range expansion and evolutionary adaptation.</title>
        <authorList>
            <person name="Sheffer M.M."/>
            <person name="Hoppe A."/>
            <person name="Krehenwinkel H."/>
            <person name="Uhl G."/>
            <person name="Kuss A.W."/>
            <person name="Jensen L."/>
            <person name="Jensen C."/>
            <person name="Gillespie R.G."/>
            <person name="Hoff K.J."/>
            <person name="Prost S."/>
        </authorList>
    </citation>
    <scope>NUCLEOTIDE SEQUENCE</scope>
</reference>
<feature type="transmembrane region" description="Helical" evidence="1">
    <location>
        <begin position="6"/>
        <end position="24"/>
    </location>
</feature>